<evidence type="ECO:0000256" key="2">
    <source>
        <dbReference type="ARBA" id="ARBA00022692"/>
    </source>
</evidence>
<evidence type="ECO:0000256" key="3">
    <source>
        <dbReference type="ARBA" id="ARBA00022989"/>
    </source>
</evidence>
<proteinExistence type="predicted"/>
<evidence type="ECO:0000256" key="1">
    <source>
        <dbReference type="ARBA" id="ARBA00004141"/>
    </source>
</evidence>
<feature type="transmembrane region" description="Helical" evidence="6">
    <location>
        <begin position="9"/>
        <end position="31"/>
    </location>
</feature>
<feature type="transmembrane region" description="Helical" evidence="6">
    <location>
        <begin position="128"/>
        <end position="151"/>
    </location>
</feature>
<evidence type="ECO:0000313" key="8">
    <source>
        <dbReference type="Proteomes" id="UP001347796"/>
    </source>
</evidence>
<reference evidence="7 8" key="1">
    <citation type="submission" date="2024-01" db="EMBL/GenBank/DDBJ databases">
        <title>The genome of the rayed Mediterranean limpet Patella caerulea (Linnaeus, 1758).</title>
        <authorList>
            <person name="Anh-Thu Weber A."/>
            <person name="Halstead-Nussloch G."/>
        </authorList>
    </citation>
    <scope>NUCLEOTIDE SEQUENCE [LARGE SCALE GENOMIC DNA]</scope>
    <source>
        <strain evidence="7">AATW-2023a</strain>
        <tissue evidence="7">Whole specimen</tissue>
    </source>
</reference>
<accession>A0AAN8G5N8</accession>
<dbReference type="Pfam" id="PF13903">
    <property type="entry name" value="Claudin_2"/>
    <property type="match status" value="1"/>
</dbReference>
<evidence type="ECO:0000313" key="7">
    <source>
        <dbReference type="EMBL" id="KAK6168196.1"/>
    </source>
</evidence>
<feature type="compositionally biased region" description="Basic and acidic residues" evidence="5">
    <location>
        <begin position="238"/>
        <end position="248"/>
    </location>
</feature>
<feature type="transmembrane region" description="Helical" evidence="6">
    <location>
        <begin position="171"/>
        <end position="197"/>
    </location>
</feature>
<evidence type="ECO:0000256" key="4">
    <source>
        <dbReference type="ARBA" id="ARBA00023136"/>
    </source>
</evidence>
<dbReference type="Proteomes" id="UP001347796">
    <property type="component" value="Unassembled WGS sequence"/>
</dbReference>
<comment type="subcellular location">
    <subcellularLocation>
        <location evidence="1">Membrane</location>
        <topology evidence="1">Multi-pass membrane protein</topology>
    </subcellularLocation>
</comment>
<keyword evidence="2 6" id="KW-0812">Transmembrane</keyword>
<keyword evidence="4 6" id="KW-0472">Membrane</keyword>
<dbReference type="PANTHER" id="PTHR21284:SF12">
    <property type="entry name" value="EG:80H7.2 PROTEIN"/>
    <property type="match status" value="1"/>
</dbReference>
<feature type="compositionally biased region" description="Polar residues" evidence="5">
    <location>
        <begin position="249"/>
        <end position="268"/>
    </location>
</feature>
<comment type="caution">
    <text evidence="7">The sequence shown here is derived from an EMBL/GenBank/DDBJ whole genome shotgun (WGS) entry which is preliminary data.</text>
</comment>
<evidence type="ECO:0000256" key="6">
    <source>
        <dbReference type="SAM" id="Phobius"/>
    </source>
</evidence>
<dbReference type="EMBL" id="JAZGQO010000018">
    <property type="protein sequence ID" value="KAK6168196.1"/>
    <property type="molecule type" value="Genomic_DNA"/>
</dbReference>
<keyword evidence="8" id="KW-1185">Reference proteome</keyword>
<protein>
    <submittedName>
        <fullName evidence="7">Uncharacterized protein</fullName>
    </submittedName>
</protein>
<sequence length="268" mass="31252">MATQTFYRLAFFCAIVAFVLMFVAFASPYWYKSWTRVHSPFSNIGLWHICLAGYVMPADPNMKTYVGCWWIHSSEFDGVKSYFMPSWFMGIQALSIFTLILDGLSILFLVVYISDRLYEKLFEKKRSLMYFVASFTQLLAALFVFLIALVFAEMCNDPKWMPRPWMNYLSWGYGFCVLSGFFNAFGGMFSFVNALIFKDKEKNYADNPDRVNARENKLRAKEMEAAREREIAQEMAMARDQEMQRRSGDSSSYRYPSQEQTKVGESFV</sequence>
<dbReference type="Gene3D" id="1.20.140.150">
    <property type="match status" value="1"/>
</dbReference>
<gene>
    <name evidence="7" type="ORF">SNE40_022072</name>
</gene>
<dbReference type="AlphaFoldDB" id="A0AAN8G5N8"/>
<organism evidence="7 8">
    <name type="scientific">Patella caerulea</name>
    <name type="common">Rayed Mediterranean limpet</name>
    <dbReference type="NCBI Taxonomy" id="87958"/>
    <lineage>
        <taxon>Eukaryota</taxon>
        <taxon>Metazoa</taxon>
        <taxon>Spiralia</taxon>
        <taxon>Lophotrochozoa</taxon>
        <taxon>Mollusca</taxon>
        <taxon>Gastropoda</taxon>
        <taxon>Patellogastropoda</taxon>
        <taxon>Patelloidea</taxon>
        <taxon>Patellidae</taxon>
        <taxon>Patella</taxon>
    </lineage>
</organism>
<feature type="region of interest" description="Disordered" evidence="5">
    <location>
        <begin position="238"/>
        <end position="268"/>
    </location>
</feature>
<keyword evidence="3 6" id="KW-1133">Transmembrane helix</keyword>
<dbReference type="InterPro" id="IPR004031">
    <property type="entry name" value="PMP22/EMP/MP20/Claudin"/>
</dbReference>
<evidence type="ECO:0000256" key="5">
    <source>
        <dbReference type="SAM" id="MobiDB-lite"/>
    </source>
</evidence>
<name>A0AAN8G5N8_PATCE</name>
<dbReference type="PANTHER" id="PTHR21284">
    <property type="entry name" value="EG:80H7.2 PROTEIN"/>
    <property type="match status" value="1"/>
</dbReference>
<dbReference type="GO" id="GO:0016020">
    <property type="term" value="C:membrane"/>
    <property type="evidence" value="ECO:0007669"/>
    <property type="project" value="UniProtKB-SubCell"/>
</dbReference>
<feature type="transmembrane region" description="Helical" evidence="6">
    <location>
        <begin position="87"/>
        <end position="113"/>
    </location>
</feature>